<dbReference type="HOGENOM" id="CLU_3178971_0_0_6"/>
<evidence type="ECO:0000313" key="1">
    <source>
        <dbReference type="EMBL" id="EFF83842.1"/>
    </source>
</evidence>
<dbReference type="Proteomes" id="UP000003085">
    <property type="component" value="Unassembled WGS sequence"/>
</dbReference>
<name>D4XLT2_ACIHA</name>
<comment type="caution">
    <text evidence="1">The sequence shown here is derived from an EMBL/GenBank/DDBJ whole genome shotgun (WGS) entry which is preliminary data.</text>
</comment>
<evidence type="ECO:0000313" key="2">
    <source>
        <dbReference type="Proteomes" id="UP000003085"/>
    </source>
</evidence>
<dbReference type="AlphaFoldDB" id="D4XLT2"/>
<sequence length="46" mass="5377">MHSTDISTSQKITPDNFMAHFDLLIIEKLHLQTLIHHAYVRCVTEK</sequence>
<dbReference type="EMBL" id="ADMT01000088">
    <property type="protein sequence ID" value="EFF83842.1"/>
    <property type="molecule type" value="Genomic_DNA"/>
</dbReference>
<reference evidence="2" key="1">
    <citation type="submission" date="2010-03" db="EMBL/GenBank/DDBJ databases">
        <title>Complete sequence of Mobiluncus curtisii ATCC 43063.</title>
        <authorList>
            <person name="Muzny D."/>
            <person name="Qin X."/>
            <person name="Deng J."/>
            <person name="Jiang H."/>
            <person name="Liu Y."/>
            <person name="Qu J."/>
            <person name="Song X.-Z."/>
            <person name="Zhang L."/>
            <person name="Thornton R."/>
            <person name="Coyle M."/>
            <person name="Francisco L."/>
            <person name="Jackson L."/>
            <person name="Javaid M."/>
            <person name="Korchina V."/>
            <person name="Kovar C."/>
            <person name="Mata R."/>
            <person name="Mathew T."/>
            <person name="Ngo R."/>
            <person name="Nguyen L."/>
            <person name="Nguyen N."/>
            <person name="Okwuonu G."/>
            <person name="Ongeri F."/>
            <person name="Pham C."/>
            <person name="Simmons D."/>
            <person name="Wilczek-Boney K."/>
            <person name="Hale W."/>
            <person name="Jakkamsetti A."/>
            <person name="Pham P."/>
            <person name="Ruth R."/>
            <person name="San Lucas F."/>
            <person name="Warren J."/>
            <person name="Zhang J."/>
            <person name="Zhao Z."/>
            <person name="Zhou C."/>
            <person name="Zhu D."/>
            <person name="Lee S."/>
            <person name="Bess C."/>
            <person name="Blankenburg K."/>
            <person name="Forbes L."/>
            <person name="Fu Q."/>
            <person name="Gubbala S."/>
            <person name="Hirani K."/>
            <person name="Jayaseelan J.C."/>
            <person name="Lara F."/>
            <person name="Munidasa M."/>
            <person name="Palculict T."/>
            <person name="Patil S."/>
            <person name="Pu L.-L."/>
            <person name="Saada N."/>
            <person name="Tang L."/>
            <person name="Weissenberger G."/>
            <person name="Zhu Y."/>
            <person name="Hemphill L."/>
            <person name="Shang Y."/>
            <person name="Youmans B."/>
            <person name="Ayvaz T."/>
            <person name="Ross M."/>
            <person name="Santibanez J."/>
            <person name="Aqrawi P."/>
            <person name="Gross S."/>
            <person name="Joshi V."/>
            <person name="Fowler G."/>
            <person name="Nazareth L."/>
            <person name="Reid J."/>
            <person name="Worley K."/>
            <person name="Petrosino J."/>
            <person name="Highlander S."/>
            <person name="Gibbs R."/>
            <person name="Gibbs R."/>
        </authorList>
    </citation>
    <scope>NUCLEOTIDE SEQUENCE [LARGE SCALE GENOMIC DNA]</scope>
    <source>
        <strain evidence="2">ATCC 19194</strain>
    </source>
</reference>
<organism evidence="1 2">
    <name type="scientific">Acinetobacter haemolyticus ATCC 19194</name>
    <dbReference type="NCBI Taxonomy" id="707232"/>
    <lineage>
        <taxon>Bacteria</taxon>
        <taxon>Pseudomonadati</taxon>
        <taxon>Pseudomonadota</taxon>
        <taxon>Gammaproteobacteria</taxon>
        <taxon>Moraxellales</taxon>
        <taxon>Moraxellaceae</taxon>
        <taxon>Acinetobacter</taxon>
    </lineage>
</organism>
<accession>D4XLT2</accession>
<protein>
    <submittedName>
        <fullName evidence="1">Uncharacterized protein</fullName>
    </submittedName>
</protein>
<gene>
    <name evidence="1" type="ORF">HMP0015_0674</name>
</gene>
<proteinExistence type="predicted"/>